<dbReference type="PATRIC" id="fig|1449350.3.peg.3832"/>
<dbReference type="STRING" id="1449350.OCH239_14965"/>
<dbReference type="eggNOG" id="COG1028">
    <property type="taxonomic scope" value="Bacteria"/>
</dbReference>
<organism evidence="1 2">
    <name type="scientific">Roseivivax halodurans JCM 10272</name>
    <dbReference type="NCBI Taxonomy" id="1449350"/>
    <lineage>
        <taxon>Bacteria</taxon>
        <taxon>Pseudomonadati</taxon>
        <taxon>Pseudomonadota</taxon>
        <taxon>Alphaproteobacteria</taxon>
        <taxon>Rhodobacterales</taxon>
        <taxon>Roseobacteraceae</taxon>
        <taxon>Roseivivax</taxon>
    </lineage>
</organism>
<dbReference type="InterPro" id="IPR036291">
    <property type="entry name" value="NAD(P)-bd_dom_sf"/>
</dbReference>
<sequence>MSPFLTLEGKRALVTSGTRGAGGATVTLFKQLGADVLTTARTRSRTRSRRSLPIAQA</sequence>
<dbReference type="SUPFAM" id="SSF51735">
    <property type="entry name" value="NAD(P)-binding Rossmann-fold domains"/>
    <property type="match status" value="1"/>
</dbReference>
<accession>X7EA70</accession>
<dbReference type="Gene3D" id="3.40.50.720">
    <property type="entry name" value="NAD(P)-binding Rossmann-like Domain"/>
    <property type="match status" value="1"/>
</dbReference>
<name>X7EA70_9RHOB</name>
<comment type="caution">
    <text evidence="1">The sequence shown here is derived from an EMBL/GenBank/DDBJ whole genome shotgun (WGS) entry which is preliminary data.</text>
</comment>
<proteinExistence type="predicted"/>
<dbReference type="AlphaFoldDB" id="X7EA70"/>
<evidence type="ECO:0008006" key="3">
    <source>
        <dbReference type="Google" id="ProtNLM"/>
    </source>
</evidence>
<dbReference type="RefSeq" id="WP_211242026.1">
    <property type="nucleotide sequence ID" value="NZ_JALZ01000042.1"/>
</dbReference>
<evidence type="ECO:0000313" key="2">
    <source>
        <dbReference type="Proteomes" id="UP000022447"/>
    </source>
</evidence>
<keyword evidence="2" id="KW-1185">Reference proteome</keyword>
<reference evidence="1 2" key="1">
    <citation type="submission" date="2014-01" db="EMBL/GenBank/DDBJ databases">
        <title>Roseivivax halodurans JCM 10272 Genome Sequencing.</title>
        <authorList>
            <person name="Lai Q."/>
            <person name="Li G."/>
            <person name="Shao Z."/>
        </authorList>
    </citation>
    <scope>NUCLEOTIDE SEQUENCE [LARGE SCALE GENOMIC DNA]</scope>
    <source>
        <strain evidence="1 2">JCM 10272</strain>
    </source>
</reference>
<protein>
    <recommendedName>
        <fullName evidence="3">Short-chain dehydrogenase</fullName>
    </recommendedName>
</protein>
<dbReference type="EMBL" id="JALZ01000042">
    <property type="protein sequence ID" value="ETX12964.1"/>
    <property type="molecule type" value="Genomic_DNA"/>
</dbReference>
<evidence type="ECO:0000313" key="1">
    <source>
        <dbReference type="EMBL" id="ETX12964.1"/>
    </source>
</evidence>
<dbReference type="Proteomes" id="UP000022447">
    <property type="component" value="Unassembled WGS sequence"/>
</dbReference>
<gene>
    <name evidence="1" type="ORF">OCH239_14965</name>
</gene>